<dbReference type="SUPFAM" id="SSF53448">
    <property type="entry name" value="Nucleotide-diphospho-sugar transferases"/>
    <property type="match status" value="1"/>
</dbReference>
<dbReference type="PANTHER" id="PTHR31306">
    <property type="entry name" value="ALPHA-1,6-MANNOSYLTRANSFERASE MNN11-RELATED"/>
    <property type="match status" value="1"/>
</dbReference>
<feature type="compositionally biased region" description="Basic and acidic residues" evidence="4">
    <location>
        <begin position="95"/>
        <end position="120"/>
    </location>
</feature>
<dbReference type="PANTHER" id="PTHR31306:SF4">
    <property type="entry name" value="ALPHA-1,2-GALACTOSYLTRANSFERASE"/>
    <property type="match status" value="1"/>
</dbReference>
<protein>
    <submittedName>
        <fullName evidence="6">Uncharacterized protein</fullName>
    </submittedName>
</protein>
<feature type="compositionally biased region" description="Low complexity" evidence="4">
    <location>
        <begin position="83"/>
        <end position="93"/>
    </location>
</feature>
<sequence length="373" mass="41839">MKVTHKVQLIGAFALFSIAALIYLSIPYYKNLESVIPWNGRGSEVDVQEVVPVTVDADQPQNESGDKETTTDSTVDVATPTDAAELAAESATESEQEKTDEAIEEAPKDAVDQADGEDRKAKLTQIQGKAQDTLEPKGNKVVLLTATDGKGHNNEIENLLDMVTENREDYCAFHEYKYQFTNISEFNQDGRIAVWNKIPAIQNAFDINPDAEWVWWLDMDIIIMTPSQDLASLVLNRDIMKERITYDAPIKLSNGKSSGVTVSRDVDLSKIDMIIAQDHAGINAGSMLFRRSDWTFSFLDMWVDPVYVDRFNNEQDALSHILIKHKKIREHVGFVPQRVINAYAVGGDEMGWHTGDILVHFAGCWYVPSFCSF</sequence>
<keyword evidence="5" id="KW-0472">Membrane</keyword>
<keyword evidence="3" id="KW-0808">Transferase</keyword>
<dbReference type="STRING" id="675824.A0A1E3PZI3"/>
<dbReference type="Pfam" id="PF05637">
    <property type="entry name" value="Glyco_transf_34"/>
    <property type="match status" value="1"/>
</dbReference>
<proteinExistence type="inferred from homology"/>
<evidence type="ECO:0000256" key="2">
    <source>
        <dbReference type="ARBA" id="ARBA00022676"/>
    </source>
</evidence>
<keyword evidence="5" id="KW-0812">Transmembrane</keyword>
<evidence type="ECO:0000256" key="5">
    <source>
        <dbReference type="SAM" id="Phobius"/>
    </source>
</evidence>
<evidence type="ECO:0000256" key="3">
    <source>
        <dbReference type="ARBA" id="ARBA00022679"/>
    </source>
</evidence>
<evidence type="ECO:0000313" key="7">
    <source>
        <dbReference type="Proteomes" id="UP000094385"/>
    </source>
</evidence>
<feature type="region of interest" description="Disordered" evidence="4">
    <location>
        <begin position="54"/>
        <end position="120"/>
    </location>
</feature>
<organism evidence="6 7">
    <name type="scientific">Lipomyces starkeyi NRRL Y-11557</name>
    <dbReference type="NCBI Taxonomy" id="675824"/>
    <lineage>
        <taxon>Eukaryota</taxon>
        <taxon>Fungi</taxon>
        <taxon>Dikarya</taxon>
        <taxon>Ascomycota</taxon>
        <taxon>Saccharomycotina</taxon>
        <taxon>Lipomycetes</taxon>
        <taxon>Lipomycetales</taxon>
        <taxon>Lipomycetaceae</taxon>
        <taxon>Lipomyces</taxon>
    </lineage>
</organism>
<dbReference type="Gene3D" id="3.90.550.10">
    <property type="entry name" value="Spore Coat Polysaccharide Biosynthesis Protein SpsA, Chain A"/>
    <property type="match status" value="1"/>
</dbReference>
<dbReference type="InterPro" id="IPR029044">
    <property type="entry name" value="Nucleotide-diphossugar_trans"/>
</dbReference>
<dbReference type="GO" id="GO:0000139">
    <property type="term" value="C:Golgi membrane"/>
    <property type="evidence" value="ECO:0007669"/>
    <property type="project" value="TreeGrafter"/>
</dbReference>
<keyword evidence="7" id="KW-1185">Reference proteome</keyword>
<evidence type="ECO:0000256" key="1">
    <source>
        <dbReference type="ARBA" id="ARBA00005664"/>
    </source>
</evidence>
<gene>
    <name evidence="6" type="ORF">LIPSTDRAFT_158482</name>
</gene>
<dbReference type="GO" id="GO:0006487">
    <property type="term" value="P:protein N-linked glycosylation"/>
    <property type="evidence" value="ECO:0007669"/>
    <property type="project" value="TreeGrafter"/>
</dbReference>
<accession>A0A1E3PZI3</accession>
<keyword evidence="2" id="KW-0328">Glycosyltransferase</keyword>
<evidence type="ECO:0000313" key="6">
    <source>
        <dbReference type="EMBL" id="ODQ70796.1"/>
    </source>
</evidence>
<dbReference type="EMBL" id="KV454299">
    <property type="protein sequence ID" value="ODQ70796.1"/>
    <property type="molecule type" value="Genomic_DNA"/>
</dbReference>
<dbReference type="OrthoDB" id="205108at2759"/>
<keyword evidence="5" id="KW-1133">Transmembrane helix</keyword>
<dbReference type="AlphaFoldDB" id="A0A1E3PZI3"/>
<dbReference type="Proteomes" id="UP000094385">
    <property type="component" value="Unassembled WGS sequence"/>
</dbReference>
<evidence type="ECO:0000256" key="4">
    <source>
        <dbReference type="SAM" id="MobiDB-lite"/>
    </source>
</evidence>
<dbReference type="InterPro" id="IPR008630">
    <property type="entry name" value="Glyco_trans_34"/>
</dbReference>
<feature type="transmembrane region" description="Helical" evidence="5">
    <location>
        <begin position="7"/>
        <end position="29"/>
    </location>
</feature>
<name>A0A1E3PZI3_LIPST</name>
<reference evidence="6 7" key="1">
    <citation type="journal article" date="2016" name="Proc. Natl. Acad. Sci. U.S.A.">
        <title>Comparative genomics of biotechnologically important yeasts.</title>
        <authorList>
            <person name="Riley R."/>
            <person name="Haridas S."/>
            <person name="Wolfe K.H."/>
            <person name="Lopes M.R."/>
            <person name="Hittinger C.T."/>
            <person name="Goeker M."/>
            <person name="Salamov A.A."/>
            <person name="Wisecaver J.H."/>
            <person name="Long T.M."/>
            <person name="Calvey C.H."/>
            <person name="Aerts A.L."/>
            <person name="Barry K.W."/>
            <person name="Choi C."/>
            <person name="Clum A."/>
            <person name="Coughlan A.Y."/>
            <person name="Deshpande S."/>
            <person name="Douglass A.P."/>
            <person name="Hanson S.J."/>
            <person name="Klenk H.-P."/>
            <person name="LaButti K.M."/>
            <person name="Lapidus A."/>
            <person name="Lindquist E.A."/>
            <person name="Lipzen A.M."/>
            <person name="Meier-Kolthoff J.P."/>
            <person name="Ohm R.A."/>
            <person name="Otillar R.P."/>
            <person name="Pangilinan J.L."/>
            <person name="Peng Y."/>
            <person name="Rokas A."/>
            <person name="Rosa C.A."/>
            <person name="Scheuner C."/>
            <person name="Sibirny A.A."/>
            <person name="Slot J.C."/>
            <person name="Stielow J.B."/>
            <person name="Sun H."/>
            <person name="Kurtzman C.P."/>
            <person name="Blackwell M."/>
            <person name="Grigoriev I.V."/>
            <person name="Jeffries T.W."/>
        </authorList>
    </citation>
    <scope>NUCLEOTIDE SEQUENCE [LARGE SCALE GENOMIC DNA]</scope>
    <source>
        <strain evidence="6 7">NRRL Y-11557</strain>
    </source>
</reference>
<comment type="similarity">
    <text evidence="1">Belongs to the glycosyltransferase 34 family.</text>
</comment>
<dbReference type="GO" id="GO:0016757">
    <property type="term" value="F:glycosyltransferase activity"/>
    <property type="evidence" value="ECO:0007669"/>
    <property type="project" value="UniProtKB-KW"/>
</dbReference>